<dbReference type="OrthoDB" id="7272712at2"/>
<dbReference type="InterPro" id="IPR052996">
    <property type="entry name" value="Carb_Metab_Mutarotase"/>
</dbReference>
<sequence length="120" mass="13665">MTQRFCMALDLVDDADLIAEYERWHQVGRTPPGIIRSIRAAGIENMELFRAGNRMVMVIDAADDFSFARKAALDTANPEVIAWERRMDAFQRPVPAAAEGEKWTAMTRIFRLADHPDEAR</sequence>
<dbReference type="Gene3D" id="3.30.70.100">
    <property type="match status" value="1"/>
</dbReference>
<dbReference type="Pfam" id="PF05336">
    <property type="entry name" value="rhaM"/>
    <property type="match status" value="1"/>
</dbReference>
<protein>
    <submittedName>
        <fullName evidence="1">L-rhamnose mutarotase</fullName>
    </submittedName>
</protein>
<evidence type="ECO:0000313" key="1">
    <source>
        <dbReference type="EMBL" id="RIA36718.1"/>
    </source>
</evidence>
<dbReference type="EMBL" id="QXDC01000005">
    <property type="protein sequence ID" value="RIA36718.1"/>
    <property type="molecule type" value="Genomic_DNA"/>
</dbReference>
<dbReference type="PANTHER" id="PTHR43239">
    <property type="entry name" value="UPF0734 PROTEIN DDB_G0273871/DDB_G0273177"/>
    <property type="match status" value="1"/>
</dbReference>
<dbReference type="PANTHER" id="PTHR43239:SF1">
    <property type="entry name" value="UPF0734 PROTEIN DDB_G0273871_DDB_G0273177"/>
    <property type="match status" value="1"/>
</dbReference>
<comment type="caution">
    <text evidence="1">The sequence shown here is derived from an EMBL/GenBank/DDBJ whole genome shotgun (WGS) entry which is preliminary data.</text>
</comment>
<dbReference type="SUPFAM" id="SSF54909">
    <property type="entry name" value="Dimeric alpha+beta barrel"/>
    <property type="match status" value="1"/>
</dbReference>
<accession>A0A397NK42</accession>
<gene>
    <name evidence="1" type="ORF">DFR49_4003</name>
</gene>
<keyword evidence="2" id="KW-1185">Reference proteome</keyword>
<organism evidence="1 2">
    <name type="scientific">Hephaestia caeni</name>
    <dbReference type="NCBI Taxonomy" id="645617"/>
    <lineage>
        <taxon>Bacteria</taxon>
        <taxon>Pseudomonadati</taxon>
        <taxon>Pseudomonadota</taxon>
        <taxon>Alphaproteobacteria</taxon>
        <taxon>Sphingomonadales</taxon>
        <taxon>Sphingomonadaceae</taxon>
        <taxon>Hephaestia</taxon>
    </lineage>
</organism>
<dbReference type="InterPro" id="IPR011008">
    <property type="entry name" value="Dimeric_a/b-barrel"/>
</dbReference>
<dbReference type="AlphaFoldDB" id="A0A397NK42"/>
<dbReference type="GO" id="GO:0016857">
    <property type="term" value="F:racemase and epimerase activity, acting on carbohydrates and derivatives"/>
    <property type="evidence" value="ECO:0007669"/>
    <property type="project" value="InterPro"/>
</dbReference>
<proteinExistence type="predicted"/>
<evidence type="ECO:0000313" key="2">
    <source>
        <dbReference type="Proteomes" id="UP000266568"/>
    </source>
</evidence>
<reference evidence="1 2" key="1">
    <citation type="submission" date="2018-08" db="EMBL/GenBank/DDBJ databases">
        <title>Genomic Encyclopedia of Type Strains, Phase IV (KMG-IV): sequencing the most valuable type-strain genomes for metagenomic binning, comparative biology and taxonomic classification.</title>
        <authorList>
            <person name="Goeker M."/>
        </authorList>
    </citation>
    <scope>NUCLEOTIDE SEQUENCE [LARGE SCALE GENOMIC DNA]</scope>
    <source>
        <strain evidence="1 2">DSM 25527</strain>
    </source>
</reference>
<dbReference type="InterPro" id="IPR008000">
    <property type="entry name" value="Rham/fucose_mutarotase"/>
</dbReference>
<dbReference type="RefSeq" id="WP_119037429.1">
    <property type="nucleotide sequence ID" value="NZ_QXDC01000005.1"/>
</dbReference>
<dbReference type="Proteomes" id="UP000266568">
    <property type="component" value="Unassembled WGS sequence"/>
</dbReference>
<name>A0A397NK42_9SPHN</name>